<organism evidence="3 4">
    <name type="scientific">Tilletia caries</name>
    <name type="common">wheat bunt fungus</name>
    <dbReference type="NCBI Taxonomy" id="13290"/>
    <lineage>
        <taxon>Eukaryota</taxon>
        <taxon>Fungi</taxon>
        <taxon>Dikarya</taxon>
        <taxon>Basidiomycota</taxon>
        <taxon>Ustilaginomycotina</taxon>
        <taxon>Exobasidiomycetes</taxon>
        <taxon>Tilletiales</taxon>
        <taxon>Tilletiaceae</taxon>
        <taxon>Tilletia</taxon>
    </lineage>
</organism>
<comment type="caution">
    <text evidence="3">The sequence shown here is derived from an EMBL/GenBank/DDBJ whole genome shotgun (WGS) entry which is preliminary data.</text>
</comment>
<keyword evidence="4" id="KW-1185">Reference proteome</keyword>
<dbReference type="Proteomes" id="UP000836402">
    <property type="component" value="Unassembled WGS sequence"/>
</dbReference>
<name>A0ABN7J0L4_9BASI</name>
<evidence type="ECO:0000259" key="2">
    <source>
        <dbReference type="Pfam" id="PF22936"/>
    </source>
</evidence>
<evidence type="ECO:0000313" key="4">
    <source>
        <dbReference type="Proteomes" id="UP000836402"/>
    </source>
</evidence>
<feature type="compositionally biased region" description="Basic and acidic residues" evidence="1">
    <location>
        <begin position="1"/>
        <end position="17"/>
    </location>
</feature>
<proteinExistence type="predicted"/>
<accession>A0ABN7J0L4</accession>
<dbReference type="Pfam" id="PF22936">
    <property type="entry name" value="Pol_BBD"/>
    <property type="match status" value="1"/>
</dbReference>
<gene>
    <name evidence="3" type="ORF">JKIAZH3_G3644</name>
</gene>
<evidence type="ECO:0000256" key="1">
    <source>
        <dbReference type="SAM" id="MobiDB-lite"/>
    </source>
</evidence>
<protein>
    <recommendedName>
        <fullName evidence="2">Retrovirus-related Pol polyprotein from transposon TNT 1-94-like beta-barrel domain-containing protein</fullName>
    </recommendedName>
</protein>
<evidence type="ECO:0000313" key="3">
    <source>
        <dbReference type="EMBL" id="CAD6938800.1"/>
    </source>
</evidence>
<feature type="domain" description="Retrovirus-related Pol polyprotein from transposon TNT 1-94-like beta-barrel" evidence="2">
    <location>
        <begin position="63"/>
        <end position="144"/>
    </location>
</feature>
<sequence length="194" mass="20638">MKRDCTKKDKKGDEGSGHENGQANLSSAPGPFIGIVELPQFAVDPTIEPASHLVSVGQHTVVWIIDSGATHHIVGSEALLQNKKELEEPLRFGLATRTGSMSSSTVGAVAMVSEDGKAIVLEDVHHVRDARVNLLSANVLIRKGWKVVLGRGTSRLEKGSLVVPLTEVGGLFHVRLEHKGRVGEINAAHALAIA</sequence>
<dbReference type="InterPro" id="IPR054722">
    <property type="entry name" value="PolX-like_BBD"/>
</dbReference>
<reference evidence="3" key="1">
    <citation type="submission" date="2020-10" db="EMBL/GenBank/DDBJ databases">
        <authorList>
            <person name="Sedaghatjoo S."/>
        </authorList>
    </citation>
    <scope>NUCLEOTIDE SEQUENCE</scope>
    <source>
        <strain evidence="3">AZH3</strain>
    </source>
</reference>
<feature type="non-terminal residue" evidence="3">
    <location>
        <position position="194"/>
    </location>
</feature>
<dbReference type="EMBL" id="CAJHJG010004145">
    <property type="protein sequence ID" value="CAD6938800.1"/>
    <property type="molecule type" value="Genomic_DNA"/>
</dbReference>
<feature type="region of interest" description="Disordered" evidence="1">
    <location>
        <begin position="1"/>
        <end position="28"/>
    </location>
</feature>